<dbReference type="Proteomes" id="UP001059836">
    <property type="component" value="Chromosome"/>
</dbReference>
<dbReference type="InterPro" id="IPR024930">
    <property type="entry name" value="Skp_dom_sf"/>
</dbReference>
<dbReference type="Pfam" id="PF00350">
    <property type="entry name" value="Dynamin_N"/>
    <property type="match status" value="1"/>
</dbReference>
<dbReference type="SUPFAM" id="SSF52540">
    <property type="entry name" value="P-loop containing nucleoside triphosphate hydrolases"/>
    <property type="match status" value="1"/>
</dbReference>
<keyword evidence="4" id="KW-1185">Reference proteome</keyword>
<evidence type="ECO:0000313" key="3">
    <source>
        <dbReference type="EMBL" id="QHN36488.1"/>
    </source>
</evidence>
<reference evidence="3" key="1">
    <citation type="journal article" date="2021" name="Nat. Microbiol.">
        <title>Cocultivation of an ultrasmall environmental parasitic bacterium with lytic ability against bacteria associated with wastewater foams.</title>
        <authorList>
            <person name="Batinovic S."/>
            <person name="Rose J.J.A."/>
            <person name="Ratcliffe J."/>
            <person name="Seviour R.J."/>
            <person name="Petrovski S."/>
        </authorList>
    </citation>
    <scope>NUCLEOTIDE SEQUENCE</scope>
    <source>
        <strain evidence="3">CON9</strain>
    </source>
</reference>
<keyword evidence="1" id="KW-0812">Transmembrane</keyword>
<dbReference type="Gene3D" id="3.40.50.300">
    <property type="entry name" value="P-loop containing nucleotide triphosphate hydrolases"/>
    <property type="match status" value="1"/>
</dbReference>
<evidence type="ECO:0000256" key="1">
    <source>
        <dbReference type="SAM" id="Phobius"/>
    </source>
</evidence>
<keyword evidence="1" id="KW-1133">Transmembrane helix</keyword>
<proteinExistence type="predicted"/>
<sequence length="657" mass="70469">MPRRESGNLSVRRSLLSTDHRFRMDRQHRYAGVPMTKPAAGTTVDTLVAAQDSLRKRDKIAEADRIAEVAGREPPTRTLVIVGEIKRGKSSLVNSLIGRSDLAKVDTKIATSAQVRYIPTGVDTPDGWAALILPDGRRHPIPAGEVLDWVTVDGVHAADDIDGVIPIGAEIAVDAVHLAGTVIVDTPGVNGLNPQHVQATVTATEGACALVMVCDALAPISAAELEFLRGVTAEIGTVILAVTKKDKALREWRTVIEENRRLLAQHASQFAGIPVLGVSNAFALRAISIGDTDRAASAWTSSGVPDLGQVINTALGDPKRIVRRNAIQCAQVALGQLRGELEAQKLAIVDAPKTHREMTEEKARLEELQAAQKEWGTRLTQRKDRLQHETNAQLRKYADELKTRWEEQIESMGAVALNNQSRSVVADISVEVETTFVGIARRLQEELTAIAVDMVGEAQVQAGPMATALSGFDDIDLRPPKEYERWKGFFDPHLVTMGAMGLAGGGGVSTAAAGLVGVAGAAAGAVVGGVLGPAWVAFLVGFRARRVGRQNLTRWLTETIRQAREDTTAAIGSALSEFVPELRLRYADILSESLTETQKLINESAAAARADDTERQKQVNILDTELKRITAILNAFRAELAKSQASDVPSPAAAPAS</sequence>
<feature type="domain" description="Dynamin N-terminal" evidence="2">
    <location>
        <begin position="79"/>
        <end position="245"/>
    </location>
</feature>
<name>A0ABX6IKP0_9ACTN</name>
<protein>
    <recommendedName>
        <fullName evidence="2">Dynamin N-terminal domain-containing protein</fullName>
    </recommendedName>
</protein>
<evidence type="ECO:0000259" key="2">
    <source>
        <dbReference type="Pfam" id="PF00350"/>
    </source>
</evidence>
<evidence type="ECO:0000313" key="4">
    <source>
        <dbReference type="Proteomes" id="UP001059836"/>
    </source>
</evidence>
<dbReference type="EMBL" id="CP045809">
    <property type="protein sequence ID" value="QHN36488.1"/>
    <property type="molecule type" value="Genomic_DNA"/>
</dbReference>
<dbReference type="InterPro" id="IPR045063">
    <property type="entry name" value="Dynamin_N"/>
</dbReference>
<gene>
    <name evidence="3" type="ORF">GII31_17935</name>
</gene>
<dbReference type="InterPro" id="IPR027417">
    <property type="entry name" value="P-loop_NTPase"/>
</dbReference>
<feature type="transmembrane region" description="Helical" evidence="1">
    <location>
        <begin position="522"/>
        <end position="542"/>
    </location>
</feature>
<organism evidence="3 4">
    <name type="scientific">Gordonia pseudamarae</name>
    <dbReference type="NCBI Taxonomy" id="2831662"/>
    <lineage>
        <taxon>Bacteria</taxon>
        <taxon>Bacillati</taxon>
        <taxon>Actinomycetota</taxon>
        <taxon>Actinomycetes</taxon>
        <taxon>Mycobacteriales</taxon>
        <taxon>Gordoniaceae</taxon>
        <taxon>Gordonia</taxon>
    </lineage>
</organism>
<accession>A0ABX6IKP0</accession>
<dbReference type="SUPFAM" id="SSF111384">
    <property type="entry name" value="OmpH-like"/>
    <property type="match status" value="1"/>
</dbReference>
<keyword evidence="1" id="KW-0472">Membrane</keyword>